<keyword evidence="6" id="KW-0469">Meiosis</keyword>
<dbReference type="OrthoDB" id="65716at2759"/>
<dbReference type="InterPro" id="IPR011990">
    <property type="entry name" value="TPR-like_helical_dom_sf"/>
</dbReference>
<name>A0A423VPS5_9PEZI</name>
<evidence type="ECO:0000256" key="8">
    <source>
        <dbReference type="SAM" id="MobiDB-lite"/>
    </source>
</evidence>
<protein>
    <recommendedName>
        <fullName evidence="7">Protein ZIP4 homolog</fullName>
    </recommendedName>
</protein>
<feature type="region of interest" description="Disordered" evidence="8">
    <location>
        <begin position="276"/>
        <end position="301"/>
    </location>
</feature>
<evidence type="ECO:0000313" key="10">
    <source>
        <dbReference type="EMBL" id="ROV93019.1"/>
    </source>
</evidence>
<proteinExistence type="predicted"/>
<dbReference type="InterPro" id="IPR013940">
    <property type="entry name" value="Spo22/ZIP4/TEX11"/>
</dbReference>
<keyword evidence="4" id="KW-0804">Transcription</keyword>
<dbReference type="PANTHER" id="PTHR40375">
    <property type="entry name" value="SPORULATION-SPECIFIC PROTEIN 22"/>
    <property type="match status" value="1"/>
</dbReference>
<organism evidence="10 11">
    <name type="scientific">Cytospora leucostoma</name>
    <dbReference type="NCBI Taxonomy" id="1230097"/>
    <lineage>
        <taxon>Eukaryota</taxon>
        <taxon>Fungi</taxon>
        <taxon>Dikarya</taxon>
        <taxon>Ascomycota</taxon>
        <taxon>Pezizomycotina</taxon>
        <taxon>Sordariomycetes</taxon>
        <taxon>Sordariomycetidae</taxon>
        <taxon>Diaporthales</taxon>
        <taxon>Cytosporaceae</taxon>
        <taxon>Cytospora</taxon>
    </lineage>
</organism>
<dbReference type="InterPro" id="IPR056751">
    <property type="entry name" value="PAS_13"/>
</dbReference>
<evidence type="ECO:0000313" key="11">
    <source>
        <dbReference type="Proteomes" id="UP000285146"/>
    </source>
</evidence>
<feature type="compositionally biased region" description="Polar residues" evidence="8">
    <location>
        <begin position="131"/>
        <end position="141"/>
    </location>
</feature>
<dbReference type="GO" id="GO:0046872">
    <property type="term" value="F:metal ion binding"/>
    <property type="evidence" value="ECO:0007669"/>
    <property type="project" value="UniProtKB-KW"/>
</dbReference>
<feature type="region of interest" description="Disordered" evidence="8">
    <location>
        <begin position="96"/>
        <end position="141"/>
    </location>
</feature>
<gene>
    <name evidence="10" type="ORF">VPNG_09422</name>
</gene>
<evidence type="ECO:0000256" key="1">
    <source>
        <dbReference type="ARBA" id="ARBA00004123"/>
    </source>
</evidence>
<dbReference type="GO" id="GO:0005634">
    <property type="term" value="C:nucleus"/>
    <property type="evidence" value="ECO:0007669"/>
    <property type="project" value="UniProtKB-SubCell"/>
</dbReference>
<dbReference type="Gene3D" id="1.25.40.10">
    <property type="entry name" value="Tetratricopeptide repeat domain"/>
    <property type="match status" value="1"/>
</dbReference>
<keyword evidence="2" id="KW-0479">Metal-binding</keyword>
<evidence type="ECO:0000256" key="6">
    <source>
        <dbReference type="ARBA" id="ARBA00023254"/>
    </source>
</evidence>
<keyword evidence="3" id="KW-0805">Transcription regulation</keyword>
<feature type="domain" description="ERT1/acuK family PAS" evidence="9">
    <location>
        <begin position="416"/>
        <end position="507"/>
    </location>
</feature>
<evidence type="ECO:0000256" key="3">
    <source>
        <dbReference type="ARBA" id="ARBA00023015"/>
    </source>
</evidence>
<dbReference type="EMBL" id="LKEB01000082">
    <property type="protein sequence ID" value="ROV93019.1"/>
    <property type="molecule type" value="Genomic_DNA"/>
</dbReference>
<feature type="compositionally biased region" description="Basic residues" evidence="8">
    <location>
        <begin position="66"/>
        <end position="75"/>
    </location>
</feature>
<feature type="compositionally biased region" description="Basic and acidic residues" evidence="8">
    <location>
        <begin position="96"/>
        <end position="105"/>
    </location>
</feature>
<sequence length="1400" mass="156332">MDKKKKSGPNGNEDQDRSSGNDSRSRPAQGGSLNGDNPRGRTSTSSDKDGSKAQTLVPDDANSKHGPQKKRRKVTHAYDMRPRICIKRNIGHLCHDEPREHDSKKVRGSTVAGSTMDESDTHSDIARSTIDHTPNLASVSSMRPTSFEGGGTGAGITAGGPAGSMGRGSSVQLVRPTHVSGIQAGGSGNHNMNQFHGFSDAWLTAQNQLQDMQNNQNNYLMVPEVSNEFNLLNEFLNSSLLDDAGLLSADSSHALKNDNDMLPNYLGHNSLLPPSALAGGGSMQPPESLPPARPAATVSPEAKKHRDAAEFFLQVADPSGNDTPEARMERVLRAKYDAGVLKPFNYIQGYKRLQDYLESHIAPTSKQKILAQINRFRPTFREKMQRLTDIQLIYVEMWFEKTLMEYDRVFASMAVPACLWRRTGEIFRGNKEMAELIGVQVEDLRDGRISLHQILTEASMVRYWEEFGTIAFDPAHDTLLTACQLKCPIDDGKSRKSTNDKNERSGEIKCCFSLKIRRDDAKMPLRTHIQVSSIAFISDLRSRLPADKDDPTAAGALLAQVQKQAQAVERYAEKARHDMLEDEDLERGGTDLWNLCTRLNREIMIEPDKPPAKSKLLLWGRVLAYHILHLCQWSPKSTSSVACHLLRLALKVAKFCIDDHDVQTARLVLQRAAEYHGRLHDLSHEEHDADECVELDVEWNVLRMALAWEDNQLDVAEHVLAQAGELLNKARPASAEMIIDVLFHIGRGLLQREDFKMAEKWLQRAWDAISSRQLQEMSRDAVELRMAILQSLVGALMGLQTDESIEKAHNLIKYMESEIGDQPVILVLSLEVLSRSPAEAFDSEAYADILRRMMRAFRPKDSTFKLLSHHIRKLYTKSPSLGCSLLDEFLALLAKGSHTHWVDKAVVTRIHLATSQRDYAVTIDATDKALSQLEQPVGSDASFSAHTLIWKKIESNYSQDQFDLAERWCRLALNPALVNSGPLNLGKLQRKLLLCAIARNDPDSARSVYYSMSESSQRDPNTQYLMYKVAIRSGDREMAAGCLEAIAKASPKQLIFLYACVAEGQRAGDKLVAVDALKKLAEMHNLESPGQVHLPALLRCTVMLLHTILESGEEQETIVVDICAIFDAVVTAAQKGPKDDNGNKLFDARELTWFCQNSYNLGLKHASDWDLCRVVQILTACVNIIRQFPDDIPEETAADLSLKSIFCNFLISSALVSLARSQDNLEKQLQDYLVMRKHIAEAGSEVQKRLESKSLDEVSSRDLVGKLALLLAFDFEAAVALKQWHELSEIVLKASACQDLEAFKMMADCILRAHAPHEGKPDLNLAEEVTPAAWPTEELEWFASAAYNHSIDLWGRDEDEACRWWAEKAMSMAHHCRDGGHLEAILQAKYVKLRLDANAE</sequence>
<accession>A0A423VPS5</accession>
<evidence type="ECO:0000256" key="5">
    <source>
        <dbReference type="ARBA" id="ARBA00023242"/>
    </source>
</evidence>
<dbReference type="Pfam" id="PF24990">
    <property type="entry name" value="PAS_13"/>
    <property type="match status" value="1"/>
</dbReference>
<comment type="caution">
    <text evidence="10">The sequence shown here is derived from an EMBL/GenBank/DDBJ whole genome shotgun (WGS) entry which is preliminary data.</text>
</comment>
<dbReference type="PANTHER" id="PTHR40375:SF2">
    <property type="entry name" value="SPORULATION-SPECIFIC PROTEIN 22"/>
    <property type="match status" value="1"/>
</dbReference>
<reference evidence="10 11" key="1">
    <citation type="submission" date="2015-09" db="EMBL/GenBank/DDBJ databases">
        <title>Host preference determinants of Valsa canker pathogens revealed by comparative genomics.</title>
        <authorList>
            <person name="Yin Z."/>
            <person name="Huang L."/>
        </authorList>
    </citation>
    <scope>NUCLEOTIDE SEQUENCE [LARGE SCALE GENOMIC DNA]</scope>
    <source>
        <strain evidence="10 11">SXYLt</strain>
    </source>
</reference>
<dbReference type="GO" id="GO:0051321">
    <property type="term" value="P:meiotic cell cycle"/>
    <property type="evidence" value="ECO:0007669"/>
    <property type="project" value="UniProtKB-KW"/>
</dbReference>
<dbReference type="InParanoid" id="A0A423VPS5"/>
<dbReference type="Proteomes" id="UP000285146">
    <property type="component" value="Unassembled WGS sequence"/>
</dbReference>
<comment type="subcellular location">
    <subcellularLocation>
        <location evidence="1">Nucleus</location>
    </subcellularLocation>
</comment>
<dbReference type="InterPro" id="IPR039057">
    <property type="entry name" value="Spo22/ZIP4"/>
</dbReference>
<dbReference type="GO" id="GO:0090173">
    <property type="term" value="P:regulation of synaptonemal complex assembly"/>
    <property type="evidence" value="ECO:0007669"/>
    <property type="project" value="InterPro"/>
</dbReference>
<feature type="region of interest" description="Disordered" evidence="8">
    <location>
        <begin position="1"/>
        <end position="78"/>
    </location>
</feature>
<evidence type="ECO:0000259" key="9">
    <source>
        <dbReference type="Pfam" id="PF24990"/>
    </source>
</evidence>
<keyword evidence="11" id="KW-1185">Reference proteome</keyword>
<feature type="compositionally biased region" description="Basic and acidic residues" evidence="8">
    <location>
        <begin position="14"/>
        <end position="25"/>
    </location>
</feature>
<evidence type="ECO:0000256" key="4">
    <source>
        <dbReference type="ARBA" id="ARBA00023163"/>
    </source>
</evidence>
<dbReference type="STRING" id="1230097.A0A423VPS5"/>
<dbReference type="Pfam" id="PF08631">
    <property type="entry name" value="SPO22"/>
    <property type="match status" value="1"/>
</dbReference>
<keyword evidence="5" id="KW-0539">Nucleus</keyword>
<evidence type="ECO:0000256" key="2">
    <source>
        <dbReference type="ARBA" id="ARBA00022723"/>
    </source>
</evidence>
<evidence type="ECO:0000256" key="7">
    <source>
        <dbReference type="ARBA" id="ARBA00031845"/>
    </source>
</evidence>